<feature type="compositionally biased region" description="Basic and acidic residues" evidence="11">
    <location>
        <begin position="54"/>
        <end position="64"/>
    </location>
</feature>
<dbReference type="CDD" id="cd19527">
    <property type="entry name" value="RecA-like_PEX6_r2"/>
    <property type="match status" value="1"/>
</dbReference>
<dbReference type="GO" id="GO:0005829">
    <property type="term" value="C:cytosol"/>
    <property type="evidence" value="ECO:0007669"/>
    <property type="project" value="TreeGrafter"/>
</dbReference>
<dbReference type="PROSITE" id="PS00674">
    <property type="entry name" value="AAA"/>
    <property type="match status" value="1"/>
</dbReference>
<dbReference type="SMART" id="SM00382">
    <property type="entry name" value="AAA"/>
    <property type="match status" value="2"/>
</dbReference>
<dbReference type="Proteomes" id="UP000593567">
    <property type="component" value="Unassembled WGS sequence"/>
</dbReference>
<feature type="compositionally biased region" description="Polar residues" evidence="11">
    <location>
        <begin position="39"/>
        <end position="52"/>
    </location>
</feature>
<dbReference type="InterPro" id="IPR003593">
    <property type="entry name" value="AAA+_ATPase"/>
</dbReference>
<evidence type="ECO:0000313" key="14">
    <source>
        <dbReference type="Proteomes" id="UP000593567"/>
    </source>
</evidence>
<feature type="domain" description="AAA+ ATPase" evidence="12">
    <location>
        <begin position="737"/>
        <end position="875"/>
    </location>
</feature>
<evidence type="ECO:0000256" key="4">
    <source>
        <dbReference type="ARBA" id="ARBA00022741"/>
    </source>
</evidence>
<keyword evidence="14" id="KW-1185">Reference proteome</keyword>
<evidence type="ECO:0000313" key="13">
    <source>
        <dbReference type="EMBL" id="KAF6016591.1"/>
    </source>
</evidence>
<evidence type="ECO:0000256" key="10">
    <source>
        <dbReference type="ARBA" id="ARBA00048778"/>
    </source>
</evidence>
<keyword evidence="4" id="KW-0547">Nucleotide-binding</keyword>
<dbReference type="AlphaFoldDB" id="A0A7J7IT60"/>
<comment type="caution">
    <text evidence="13">The sequence shown here is derived from an EMBL/GenBank/DDBJ whole genome shotgun (WGS) entry which is preliminary data.</text>
</comment>
<accession>A0A7J7IT60</accession>
<comment type="similarity">
    <text evidence="2">Belongs to the AAA ATPase family.</text>
</comment>
<comment type="catalytic activity">
    <reaction evidence="10">
        <text>ATP + H2O = ADP + phosphate + H(+)</text>
        <dbReference type="Rhea" id="RHEA:13065"/>
        <dbReference type="ChEBI" id="CHEBI:15377"/>
        <dbReference type="ChEBI" id="CHEBI:15378"/>
        <dbReference type="ChEBI" id="CHEBI:30616"/>
        <dbReference type="ChEBI" id="CHEBI:43474"/>
        <dbReference type="ChEBI" id="CHEBI:456216"/>
    </reaction>
    <physiologicalReaction direction="left-to-right" evidence="10">
        <dbReference type="Rhea" id="RHEA:13066"/>
    </physiologicalReaction>
</comment>
<evidence type="ECO:0000256" key="2">
    <source>
        <dbReference type="ARBA" id="ARBA00006914"/>
    </source>
</evidence>
<keyword evidence="7" id="KW-0472">Membrane</keyword>
<dbReference type="GO" id="GO:0005524">
    <property type="term" value="F:ATP binding"/>
    <property type="evidence" value="ECO:0007669"/>
    <property type="project" value="UniProtKB-KW"/>
</dbReference>
<dbReference type="InterPro" id="IPR047533">
    <property type="entry name" value="RecA-like_PEX6_r2"/>
</dbReference>
<dbReference type="PANTHER" id="PTHR23077">
    <property type="entry name" value="AAA-FAMILY ATPASE"/>
    <property type="match status" value="1"/>
</dbReference>
<dbReference type="InterPro" id="IPR050168">
    <property type="entry name" value="AAA_ATPase_domain"/>
</dbReference>
<evidence type="ECO:0000256" key="9">
    <source>
        <dbReference type="ARBA" id="ARBA00034920"/>
    </source>
</evidence>
<comment type="subcellular location">
    <subcellularLocation>
        <location evidence="1">Membrane</location>
    </subcellularLocation>
</comment>
<keyword evidence="3" id="KW-0962">Peroxisome biogenesis</keyword>
<feature type="domain" description="AAA+ ATPase" evidence="12">
    <location>
        <begin position="465"/>
        <end position="599"/>
    </location>
</feature>
<dbReference type="PANTHER" id="PTHR23077:SF9">
    <property type="entry name" value="PEROXISOMAL ATPASE PEX6"/>
    <property type="match status" value="1"/>
</dbReference>
<dbReference type="GO" id="GO:0005778">
    <property type="term" value="C:peroxisomal membrane"/>
    <property type="evidence" value="ECO:0007669"/>
    <property type="project" value="TreeGrafter"/>
</dbReference>
<dbReference type="InterPro" id="IPR003960">
    <property type="entry name" value="ATPase_AAA_CS"/>
</dbReference>
<dbReference type="FunFam" id="3.40.50.300:FF:000109">
    <property type="entry name" value="Peroxisomal biogenesis factor 6"/>
    <property type="match status" value="1"/>
</dbReference>
<keyword evidence="5" id="KW-0378">Hydrolase</keyword>
<dbReference type="GO" id="GO:0016887">
    <property type="term" value="F:ATP hydrolysis activity"/>
    <property type="evidence" value="ECO:0007669"/>
    <property type="project" value="InterPro"/>
</dbReference>
<gene>
    <name evidence="13" type="ORF">EB796_025093</name>
</gene>
<sequence length="938" mass="103659">MEPPGFKLDYLVIGCKNEERIKQLQEAISITISITRTPDSLSALPTNSTDNDNVYDHSLDESHSKTPHPPFSKHVVAFAESHNQDDESQKTQTEFALGSLSGVLFKVNHVPLQFFQNVLSHSLSDSVNANESDSDMTRKLNELRAECKVVSTSPFAQGYVSSETEIYIIIAEDFEKDRDSPAALKESGKYTTSSQFTSDNTDKSTQANVHILSPYGSKDIMVDISGTDRSVSDQVLYISMELAIKLGVMNESWVKVKLDGSVESKKRIMSVIILNSPKDAQMSCLAWLNLGGFESEIFFPSKSITIERYIPRPNSASSQVSPSSASVNNLSVELSTAKKIAVARVNVSDPVSFNLRVDKALKEYLQEERYHFVGDYFVLHVRPYSTNALKPVLMKVVNINELTETDKCYLVDQSTATFEDAPVRSFIPSGITNNRVDVGRSLEPSRKILTDLLKPFIKLPWSSKPLPFVILSAPEGSGKTLLATQIAKIFQCNFVEVNCINIMADGITTTETNIKSMLMRAKELSPAVLLLKNIDLLTREDVLKGHLQRLSHCLSVHMEEITSKSEYPVIILGTANKLKDVSEDIREIALYELEIKAPDASERQNILEDLTAFLPKHTDVDLEYLAEHTAGLFYGDLQALVTHAERNAMRRAHAISIKQLGCVNQEAINRAKILVSSQDFDEGLDTIQGVQSLDLGTPKIPNVKWKDIGGLADVKKDILDTIQLPLRHPELFMSTMRRSGVLLYGPPGTGKTLLAKAVATECALNFFSVKGPELINMYVGQSEENIRQVFQKARSASPCVIFFDELDSLAPNRGKSGDSGGVMDRVVSQLLAELDGLVKSCDVFVIGATNRPDLLDSALLRPGRFDKLVYVGISSTSKEQLTILKAITRKFELDPDCELEKVANTLPSNLTGADLYSLCSEATTNCIKRMIDLVDLGV</sequence>
<dbReference type="InterPro" id="IPR027417">
    <property type="entry name" value="P-loop_NTPase"/>
</dbReference>
<feature type="region of interest" description="Disordered" evidence="11">
    <location>
        <begin position="39"/>
        <end position="67"/>
    </location>
</feature>
<evidence type="ECO:0000256" key="5">
    <source>
        <dbReference type="ARBA" id="ARBA00022801"/>
    </source>
</evidence>
<evidence type="ECO:0000256" key="11">
    <source>
        <dbReference type="SAM" id="MobiDB-lite"/>
    </source>
</evidence>
<dbReference type="OrthoDB" id="2187at2759"/>
<evidence type="ECO:0000256" key="6">
    <source>
        <dbReference type="ARBA" id="ARBA00022840"/>
    </source>
</evidence>
<evidence type="ECO:0000259" key="12">
    <source>
        <dbReference type="SMART" id="SM00382"/>
    </source>
</evidence>
<proteinExistence type="inferred from homology"/>
<evidence type="ECO:0000256" key="7">
    <source>
        <dbReference type="ARBA" id="ARBA00023136"/>
    </source>
</evidence>
<dbReference type="GO" id="GO:0016558">
    <property type="term" value="P:protein import into peroxisome matrix"/>
    <property type="evidence" value="ECO:0007669"/>
    <property type="project" value="TreeGrafter"/>
</dbReference>
<dbReference type="Pfam" id="PF00004">
    <property type="entry name" value="AAA"/>
    <property type="match status" value="2"/>
</dbReference>
<dbReference type="Gene3D" id="1.10.8.60">
    <property type="match status" value="2"/>
</dbReference>
<keyword evidence="6" id="KW-0067">ATP-binding</keyword>
<evidence type="ECO:0000256" key="3">
    <source>
        <dbReference type="ARBA" id="ARBA00022593"/>
    </source>
</evidence>
<reference evidence="13" key="1">
    <citation type="submission" date="2020-06" db="EMBL/GenBank/DDBJ databases">
        <title>Draft genome of Bugula neritina, a colonial animal packing powerful symbionts and potential medicines.</title>
        <authorList>
            <person name="Rayko M."/>
        </authorList>
    </citation>
    <scope>NUCLEOTIDE SEQUENCE [LARGE SCALE GENOMIC DNA]</scope>
    <source>
        <strain evidence="13">Kwan_BN1</strain>
    </source>
</reference>
<dbReference type="InterPro" id="IPR003959">
    <property type="entry name" value="ATPase_AAA_core"/>
</dbReference>
<dbReference type="Gene3D" id="3.40.50.300">
    <property type="entry name" value="P-loop containing nucleotide triphosphate hydrolases"/>
    <property type="match status" value="2"/>
</dbReference>
<dbReference type="SUPFAM" id="SSF52540">
    <property type="entry name" value="P-loop containing nucleoside triphosphate hydrolases"/>
    <property type="match status" value="2"/>
</dbReference>
<organism evidence="13 14">
    <name type="scientific">Bugula neritina</name>
    <name type="common">Brown bryozoan</name>
    <name type="synonym">Sertularia neritina</name>
    <dbReference type="NCBI Taxonomy" id="10212"/>
    <lineage>
        <taxon>Eukaryota</taxon>
        <taxon>Metazoa</taxon>
        <taxon>Spiralia</taxon>
        <taxon>Lophotrochozoa</taxon>
        <taxon>Bryozoa</taxon>
        <taxon>Gymnolaemata</taxon>
        <taxon>Cheilostomatida</taxon>
        <taxon>Flustrina</taxon>
        <taxon>Buguloidea</taxon>
        <taxon>Bugulidae</taxon>
        <taxon>Bugula</taxon>
    </lineage>
</organism>
<protein>
    <recommendedName>
        <fullName evidence="8">Peroxisomal ATPase PEX6</fullName>
    </recommendedName>
    <alternativeName>
        <fullName evidence="9">Peroxin-6</fullName>
    </alternativeName>
</protein>
<evidence type="ECO:0000256" key="1">
    <source>
        <dbReference type="ARBA" id="ARBA00004370"/>
    </source>
</evidence>
<name>A0A7J7IT60_BUGNE</name>
<evidence type="ECO:0000256" key="8">
    <source>
        <dbReference type="ARBA" id="ARBA00034811"/>
    </source>
</evidence>
<dbReference type="EMBL" id="VXIV02003506">
    <property type="protein sequence ID" value="KAF6016591.1"/>
    <property type="molecule type" value="Genomic_DNA"/>
</dbReference>